<sequence>MNTDIRYIFLDLGGTFRVIDKDPAYLATARAKIAELCGVKTEDPTRWFEDVIDKRYDVYREWALKYMCEAPEEVLWRRWLAYDCDPELIRRNASELCYQYRQTKGRRTVVEGGADTVKELCRRGYTLGIISDLVGRREVDEWLDQDGLRPYFQTVQQSSVTYIRKPGPAIYYYAMEEVGAEPENCCYVGDNLNRDIIGAKAVDFGMTVTVQYQKDKPLKLTAENRPDAKVYRFPDLLDIFPKRGQVAVEKLIPPEDGQ</sequence>
<dbReference type="SUPFAM" id="SSF56784">
    <property type="entry name" value="HAD-like"/>
    <property type="match status" value="1"/>
</dbReference>
<dbReference type="NCBIfam" id="TIGR01549">
    <property type="entry name" value="HAD-SF-IA-v1"/>
    <property type="match status" value="1"/>
</dbReference>
<dbReference type="InterPro" id="IPR051400">
    <property type="entry name" value="HAD-like_hydrolase"/>
</dbReference>
<evidence type="ECO:0000256" key="3">
    <source>
        <dbReference type="ARBA" id="ARBA00022801"/>
    </source>
</evidence>
<comment type="caution">
    <text evidence="5">The sequence shown here is derived from an EMBL/GenBank/DDBJ whole genome shotgun (WGS) entry which is preliminary data.</text>
</comment>
<keyword evidence="4" id="KW-0460">Magnesium</keyword>
<dbReference type="InterPro" id="IPR023214">
    <property type="entry name" value="HAD_sf"/>
</dbReference>
<evidence type="ECO:0000313" key="6">
    <source>
        <dbReference type="Proteomes" id="UP000620327"/>
    </source>
</evidence>
<dbReference type="RefSeq" id="WP_187015199.1">
    <property type="nucleotide sequence ID" value="NZ_JACOQI010000011.1"/>
</dbReference>
<dbReference type="Gene3D" id="3.40.50.1000">
    <property type="entry name" value="HAD superfamily/HAD-like"/>
    <property type="match status" value="1"/>
</dbReference>
<dbReference type="EMBL" id="JACOQI010000011">
    <property type="protein sequence ID" value="MBC5770970.1"/>
    <property type="molecule type" value="Genomic_DNA"/>
</dbReference>
<dbReference type="Pfam" id="PF00702">
    <property type="entry name" value="Hydrolase"/>
    <property type="match status" value="1"/>
</dbReference>
<keyword evidence="6" id="KW-1185">Reference proteome</keyword>
<name>A0A923MHW0_9FIRM</name>
<dbReference type="AlphaFoldDB" id="A0A923MHW0"/>
<dbReference type="Gene3D" id="1.20.120.710">
    <property type="entry name" value="Haloacid dehalogenase hydrolase-like domain"/>
    <property type="match status" value="1"/>
</dbReference>
<dbReference type="SFLD" id="SFLDS00003">
    <property type="entry name" value="Haloacid_Dehalogenase"/>
    <property type="match status" value="1"/>
</dbReference>
<evidence type="ECO:0000313" key="5">
    <source>
        <dbReference type="EMBL" id="MBC5770970.1"/>
    </source>
</evidence>
<dbReference type="GO" id="GO:0044281">
    <property type="term" value="P:small molecule metabolic process"/>
    <property type="evidence" value="ECO:0007669"/>
    <property type="project" value="UniProtKB-ARBA"/>
</dbReference>
<evidence type="ECO:0000256" key="2">
    <source>
        <dbReference type="ARBA" id="ARBA00022723"/>
    </source>
</evidence>
<dbReference type="PANTHER" id="PTHR46470:SF2">
    <property type="entry name" value="GLYCERALDEHYDE 3-PHOSPHATE PHOSPHATASE"/>
    <property type="match status" value="1"/>
</dbReference>
<evidence type="ECO:0000256" key="1">
    <source>
        <dbReference type="ARBA" id="ARBA00001946"/>
    </source>
</evidence>
<protein>
    <submittedName>
        <fullName evidence="5">HAD family hydrolase</fullName>
    </submittedName>
</protein>
<dbReference type="SFLD" id="SFLDG01129">
    <property type="entry name" value="C1.5:_HAD__Beta-PGM__Phosphata"/>
    <property type="match status" value="1"/>
</dbReference>
<keyword evidence="2" id="KW-0479">Metal-binding</keyword>
<dbReference type="InterPro" id="IPR036412">
    <property type="entry name" value="HAD-like_sf"/>
</dbReference>
<dbReference type="InterPro" id="IPR006439">
    <property type="entry name" value="HAD-SF_hydro_IA"/>
</dbReference>
<keyword evidence="3 5" id="KW-0378">Hydrolase</keyword>
<reference evidence="5" key="1">
    <citation type="submission" date="2020-08" db="EMBL/GenBank/DDBJ databases">
        <title>Genome public.</title>
        <authorList>
            <person name="Liu C."/>
            <person name="Sun Q."/>
        </authorList>
    </citation>
    <scope>NUCLEOTIDE SEQUENCE</scope>
    <source>
        <strain evidence="5">BX15</strain>
    </source>
</reference>
<evidence type="ECO:0000256" key="4">
    <source>
        <dbReference type="ARBA" id="ARBA00022842"/>
    </source>
</evidence>
<dbReference type="PRINTS" id="PR00413">
    <property type="entry name" value="HADHALOGNASE"/>
</dbReference>
<dbReference type="GO" id="GO:0046872">
    <property type="term" value="F:metal ion binding"/>
    <property type="evidence" value="ECO:0007669"/>
    <property type="project" value="UniProtKB-KW"/>
</dbReference>
<organism evidence="5 6">
    <name type="scientific">Dysosmobacter segnis</name>
    <dbReference type="NCBI Taxonomy" id="2763042"/>
    <lineage>
        <taxon>Bacteria</taxon>
        <taxon>Bacillati</taxon>
        <taxon>Bacillota</taxon>
        <taxon>Clostridia</taxon>
        <taxon>Eubacteriales</taxon>
        <taxon>Oscillospiraceae</taxon>
        <taxon>Dysosmobacter</taxon>
    </lineage>
</organism>
<comment type="cofactor">
    <cofactor evidence="1">
        <name>Mg(2+)</name>
        <dbReference type="ChEBI" id="CHEBI:18420"/>
    </cofactor>
</comment>
<dbReference type="Proteomes" id="UP000620327">
    <property type="component" value="Unassembled WGS sequence"/>
</dbReference>
<dbReference type="PANTHER" id="PTHR46470">
    <property type="entry name" value="N-ACYLNEURAMINATE-9-PHOSPHATASE"/>
    <property type="match status" value="1"/>
</dbReference>
<accession>A0A923MHW0</accession>
<proteinExistence type="predicted"/>
<gene>
    <name evidence="5" type="ORF">H8Z83_11680</name>
</gene>
<dbReference type="GO" id="GO:0016791">
    <property type="term" value="F:phosphatase activity"/>
    <property type="evidence" value="ECO:0007669"/>
    <property type="project" value="TreeGrafter"/>
</dbReference>